<dbReference type="EMBL" id="KN831946">
    <property type="protein sequence ID" value="KIO13591.1"/>
    <property type="molecule type" value="Genomic_DNA"/>
</dbReference>
<keyword evidence="3" id="KW-0333">Golgi apparatus</keyword>
<dbReference type="Pfam" id="PF23036">
    <property type="entry name" value="TRAPPC10_1st"/>
    <property type="match status" value="1"/>
</dbReference>
<dbReference type="InterPro" id="IPR056913">
    <property type="entry name" value="TRAPPC10/Trs130_N"/>
</dbReference>
<dbReference type="GO" id="GO:0006891">
    <property type="term" value="P:intra-Golgi vesicle-mediated transport"/>
    <property type="evidence" value="ECO:0007669"/>
    <property type="project" value="TreeGrafter"/>
</dbReference>
<dbReference type="HOGENOM" id="CLU_004654_0_0_1"/>
<dbReference type="STRING" id="870435.A0A0C3PW90"/>
<dbReference type="Pfam" id="PF23274">
    <property type="entry name" value="DUF7077"/>
    <property type="match status" value="1"/>
</dbReference>
<dbReference type="GO" id="GO:1990071">
    <property type="term" value="C:TRAPPII protein complex"/>
    <property type="evidence" value="ECO:0007669"/>
    <property type="project" value="InterPro"/>
</dbReference>
<evidence type="ECO:0000256" key="3">
    <source>
        <dbReference type="ARBA" id="ARBA00023034"/>
    </source>
</evidence>
<evidence type="ECO:0000259" key="4">
    <source>
        <dbReference type="Pfam" id="PF12584"/>
    </source>
</evidence>
<reference evidence="8" key="2">
    <citation type="submission" date="2015-01" db="EMBL/GenBank/DDBJ databases">
        <title>Evolutionary Origins and Diversification of the Mycorrhizal Mutualists.</title>
        <authorList>
            <consortium name="DOE Joint Genome Institute"/>
            <consortium name="Mycorrhizal Genomics Consortium"/>
            <person name="Kohler A."/>
            <person name="Kuo A."/>
            <person name="Nagy L.G."/>
            <person name="Floudas D."/>
            <person name="Copeland A."/>
            <person name="Barry K.W."/>
            <person name="Cichocki N."/>
            <person name="Veneault-Fourrey C."/>
            <person name="LaButti K."/>
            <person name="Lindquist E.A."/>
            <person name="Lipzen A."/>
            <person name="Lundell T."/>
            <person name="Morin E."/>
            <person name="Murat C."/>
            <person name="Riley R."/>
            <person name="Ohm R."/>
            <person name="Sun H."/>
            <person name="Tunlid A."/>
            <person name="Henrissat B."/>
            <person name="Grigoriev I.V."/>
            <person name="Hibbett D.S."/>
            <person name="Martin F."/>
        </authorList>
    </citation>
    <scope>NUCLEOTIDE SEQUENCE [LARGE SCALE GENOMIC DNA]</scope>
    <source>
        <strain evidence="8">Marx 270</strain>
    </source>
</reference>
<dbReference type="Proteomes" id="UP000054217">
    <property type="component" value="Unassembled WGS sequence"/>
</dbReference>
<evidence type="ECO:0000256" key="2">
    <source>
        <dbReference type="ARBA" id="ARBA00022448"/>
    </source>
</evidence>
<evidence type="ECO:0000313" key="7">
    <source>
        <dbReference type="EMBL" id="KIO13591.1"/>
    </source>
</evidence>
<feature type="domain" description="DUF7077" evidence="6">
    <location>
        <begin position="707"/>
        <end position="812"/>
    </location>
</feature>
<dbReference type="GO" id="GO:0034498">
    <property type="term" value="P:early endosome to Golgi transport"/>
    <property type="evidence" value="ECO:0007669"/>
    <property type="project" value="TreeGrafter"/>
</dbReference>
<dbReference type="Pfam" id="PF12584">
    <property type="entry name" value="TRAPPC10"/>
    <property type="match status" value="1"/>
</dbReference>
<protein>
    <recommendedName>
        <fullName evidence="9">Trafficking protein particle complex subunit 10</fullName>
    </recommendedName>
</protein>
<sequence>MANQHVLVTYTAAQSFQSSDNWIHFLAALRSLLPLRNLHWKPTSRPNLRTVQELDVSLVPLDSLRDEHTSQVPVTLLEKPLLNLYVLSCEDAETYKTTVKKQIKDWQTSVNQRKNQEWLIIHVVRPDSKNVDRKFFSMKGSVLDKIKGDFNIDKRDRCVQLPWSTGEQSPAVWADLIGKIKDGLLAAFDTAVLAREEEVKRSEGQRHMPGWNFCTYFILKESLASSFEGVNLFEDALQQYNELEATFMNVLGEKNMSWFGNLINPAPKDDSLPLLSPSKKSYRELILANTISIFDLRVYLLARQSMLLNKMQQPIEICRKAILFLSTFGKRLREVEMALPEYFVESWIFSSALSVVDQCDAWASSWPELEGIALARYNAIKGELLELAKSQLDILGVKVGHLPPKPPFLMALQTVSTTPSSPLPERNPSQRISKYEIMLAIGDIEAFYDLYCTISNRAIDAYVKAGRRKFALKLHGCLAALDNHRGRLSNALAIFSSLPAHYAPHMWTSLESFMLSHAIDTHAVLQKPRDREWIHLLLGFLKTYVNEPTSESLISHDINEYVTKLVTALREASEKLDSDLPHLDHPIMALEITKDTRCSQDEDLVYLTVLIHNRLPCDVHVDKIGVVLVGEDTTRLKFTAEFTKLVSGRNYLVLTCPTSSHGTYVHESVEIRIARLHFQWNRKSGGGAGDALTSRKHAIPVHLPRNPESLDVQLCLPPNTALGTTPKLHLTISSGRNDLATASVRLSAPAGVTFDFVNSELHSEGVGEIDTSEDGISIFNVPSNSNVIISVPHSDATRFRAIKIDVSITYKTVRDPALEWTLRTSRIVTVALPIAVNVEDFFRGERQVIPGLDSSVKLRTMFVTRLFSRFTISTTTQQHVRILSARLLSAPDAEQGAKIFGCHPSHSVMTAVPDRPVSYIFCIESDRGPVSDPLNLVISYRLLREEVEALVNKTVENALRQLSQESDVGTKLVQAIIEYLECDASWVELYNTTGELIIPSSLDVGEELEEAFSPVQKILSQPNPPSPSLGPWREMTIPVDVPKMNIVADAWIAIQPPPQTEELPRNQLPSIYAGQALSATVYITASLHWNDPENKRQRYRMRYDVEERTKDWLICGRKRGDFLVQDKSTFSVCLTLIALHHGHIELPKVEVKPLPLDGEEDVPKVLPSSDTHQSHGAETVLVLPRGGRSTFIVSMGTKRV</sequence>
<dbReference type="GO" id="GO:0005829">
    <property type="term" value="C:cytosol"/>
    <property type="evidence" value="ECO:0007669"/>
    <property type="project" value="GOC"/>
</dbReference>
<proteinExistence type="predicted"/>
<dbReference type="InterPro" id="IPR055505">
    <property type="entry name" value="DUF7077"/>
</dbReference>
<comment type="subcellular location">
    <subcellularLocation>
        <location evidence="1">Golgi apparatus</location>
    </subcellularLocation>
</comment>
<feature type="domain" description="TRAPPC10/Trs130 C-terminal" evidence="4">
    <location>
        <begin position="1038"/>
        <end position="1183"/>
    </location>
</feature>
<organism evidence="7 8">
    <name type="scientific">Pisolithus tinctorius Marx 270</name>
    <dbReference type="NCBI Taxonomy" id="870435"/>
    <lineage>
        <taxon>Eukaryota</taxon>
        <taxon>Fungi</taxon>
        <taxon>Dikarya</taxon>
        <taxon>Basidiomycota</taxon>
        <taxon>Agaricomycotina</taxon>
        <taxon>Agaricomycetes</taxon>
        <taxon>Agaricomycetidae</taxon>
        <taxon>Boletales</taxon>
        <taxon>Sclerodermatineae</taxon>
        <taxon>Pisolithaceae</taxon>
        <taxon>Pisolithus</taxon>
    </lineage>
</organism>
<evidence type="ECO:0000313" key="8">
    <source>
        <dbReference type="Proteomes" id="UP000054217"/>
    </source>
</evidence>
<accession>A0A0C3PW90</accession>
<dbReference type="OrthoDB" id="10256906at2759"/>
<keyword evidence="2" id="KW-0813">Transport</keyword>
<evidence type="ECO:0000259" key="6">
    <source>
        <dbReference type="Pfam" id="PF23274"/>
    </source>
</evidence>
<evidence type="ECO:0000256" key="1">
    <source>
        <dbReference type="ARBA" id="ARBA00004555"/>
    </source>
</evidence>
<dbReference type="InterPro" id="IPR022233">
    <property type="entry name" value="TRAPPC10/Trs130_C"/>
</dbReference>
<dbReference type="PANTHER" id="PTHR13251">
    <property type="entry name" value="EPILEPSY HOLOPROSENCEPHALY CANDIDATE 1/TMEM1"/>
    <property type="match status" value="1"/>
</dbReference>
<dbReference type="AlphaFoldDB" id="A0A0C3PW90"/>
<reference evidence="7 8" key="1">
    <citation type="submission" date="2014-04" db="EMBL/GenBank/DDBJ databases">
        <authorList>
            <consortium name="DOE Joint Genome Institute"/>
            <person name="Kuo A."/>
            <person name="Kohler A."/>
            <person name="Costa M.D."/>
            <person name="Nagy L.G."/>
            <person name="Floudas D."/>
            <person name="Copeland A."/>
            <person name="Barry K.W."/>
            <person name="Cichocki N."/>
            <person name="Veneault-Fourrey C."/>
            <person name="LaButti K."/>
            <person name="Lindquist E.A."/>
            <person name="Lipzen A."/>
            <person name="Lundell T."/>
            <person name="Morin E."/>
            <person name="Murat C."/>
            <person name="Sun H."/>
            <person name="Tunlid A."/>
            <person name="Henrissat B."/>
            <person name="Grigoriev I.V."/>
            <person name="Hibbett D.S."/>
            <person name="Martin F."/>
            <person name="Nordberg H.P."/>
            <person name="Cantor M.N."/>
            <person name="Hua S.X."/>
        </authorList>
    </citation>
    <scope>NUCLEOTIDE SEQUENCE [LARGE SCALE GENOMIC DNA]</scope>
    <source>
        <strain evidence="7 8">Marx 270</strain>
    </source>
</reference>
<name>A0A0C3PW90_PISTI</name>
<dbReference type="InterPro" id="IPR045126">
    <property type="entry name" value="TRAPPC10/Trs130"/>
</dbReference>
<dbReference type="InParanoid" id="A0A0C3PW90"/>
<feature type="domain" description="TRAPPC10/Trs130 N-terminal" evidence="5">
    <location>
        <begin position="1"/>
        <end position="318"/>
    </location>
</feature>
<evidence type="ECO:0000259" key="5">
    <source>
        <dbReference type="Pfam" id="PF23036"/>
    </source>
</evidence>
<dbReference type="PANTHER" id="PTHR13251:SF3">
    <property type="entry name" value="TRAFFICKING PROTEIN PARTICLE COMPLEX SUBUNIT 10"/>
    <property type="match status" value="1"/>
</dbReference>
<gene>
    <name evidence="7" type="ORF">M404DRAFT_952943</name>
</gene>
<evidence type="ECO:0008006" key="9">
    <source>
        <dbReference type="Google" id="ProtNLM"/>
    </source>
</evidence>
<keyword evidence="8" id="KW-1185">Reference proteome</keyword>